<evidence type="ECO:0000313" key="4">
    <source>
        <dbReference type="Proteomes" id="UP001300502"/>
    </source>
</evidence>
<dbReference type="InterPro" id="IPR011990">
    <property type="entry name" value="TPR-like_helical_dom_sf"/>
</dbReference>
<dbReference type="Proteomes" id="UP001300502">
    <property type="component" value="Unassembled WGS sequence"/>
</dbReference>
<dbReference type="Pfam" id="PF13812">
    <property type="entry name" value="PPR_3"/>
    <property type="match status" value="1"/>
</dbReference>
<dbReference type="PANTHER" id="PTHR47936">
    <property type="entry name" value="PPR_LONG DOMAIN-CONTAINING PROTEIN"/>
    <property type="match status" value="1"/>
</dbReference>
<evidence type="ECO:0000313" key="3">
    <source>
        <dbReference type="EMBL" id="KAK4526381.1"/>
    </source>
</evidence>
<protein>
    <submittedName>
        <fullName evidence="3">Uncharacterized protein</fullName>
    </submittedName>
</protein>
<organism evidence="3 4">
    <name type="scientific">Galdieria yellowstonensis</name>
    <dbReference type="NCBI Taxonomy" id="3028027"/>
    <lineage>
        <taxon>Eukaryota</taxon>
        <taxon>Rhodophyta</taxon>
        <taxon>Bangiophyceae</taxon>
        <taxon>Galdieriales</taxon>
        <taxon>Galdieriaceae</taxon>
        <taxon>Galdieria</taxon>
    </lineage>
</organism>
<dbReference type="SUPFAM" id="SSF48452">
    <property type="entry name" value="TPR-like"/>
    <property type="match status" value="1"/>
</dbReference>
<keyword evidence="1" id="KW-0677">Repeat</keyword>
<dbReference type="Gene3D" id="1.25.40.10">
    <property type="entry name" value="Tetratricopeptide repeat domain"/>
    <property type="match status" value="1"/>
</dbReference>
<reference evidence="3 4" key="1">
    <citation type="submission" date="2022-07" db="EMBL/GenBank/DDBJ databases">
        <title>Genome-wide signatures of adaptation to extreme environments.</title>
        <authorList>
            <person name="Cho C.H."/>
            <person name="Yoon H.S."/>
        </authorList>
    </citation>
    <scope>NUCLEOTIDE SEQUENCE [LARGE SCALE GENOMIC DNA]</scope>
    <source>
        <strain evidence="3 4">108.79 E11</strain>
    </source>
</reference>
<dbReference type="AlphaFoldDB" id="A0AAV9IGM8"/>
<dbReference type="GO" id="GO:0009507">
    <property type="term" value="C:chloroplast"/>
    <property type="evidence" value="ECO:0007669"/>
    <property type="project" value="TreeGrafter"/>
</dbReference>
<name>A0AAV9IGM8_9RHOD</name>
<evidence type="ECO:0000256" key="2">
    <source>
        <dbReference type="SAM" id="MobiDB-lite"/>
    </source>
</evidence>
<gene>
    <name evidence="3" type="ORF">GAYE_SCF23G4295</name>
</gene>
<feature type="region of interest" description="Disordered" evidence="2">
    <location>
        <begin position="82"/>
        <end position="101"/>
    </location>
</feature>
<sequence>MALYSSSWRWLSSRTTYFQARRLLTSSYSPPQVLSKLDGKQNLFAQRVVGRANVKLETYSFLGLVQPFTHVSTRNISLSPIASTTESPVSQEKEEQEAVPSSASSRLVFKKQRLAFSVAKKEEINQDLYEKIKAGQWDEVVELVQNDSVLNHITLKNLRQVARHLSSVGQAEQVSNLYLRFYQLRTIPNFPQTDLLLWFESTLETDPKAALRLIQNFRIFRTCTVFEKFYGYLIRKEIPHRVQFLISALNCIATSSRSTLSHDHLRATCDFVANYGKPKELLVLFHTLYNKGFILSEHMYEQIMQAAFVARDYKAAVDILEKMKRDLNFVDSVHVALVIATFGRQGLYKEALEFLSKYQAKSPIYKENGAIETALAFAYAQGGELNLAVETIERALSKQLQLDVNLFVNLLFSVGFTKNESTLLHLLEIGRLHASSEHVYSFYEWSLRGIAKTGDFQLFQRILSDMKRHHVPMTSELFVLQVRVACGAVRQQDKDAIAFLKEPLGIIEQVESQGLQVTPKLIEALIVSCCWSGNTTAPTVLLEELKKRFGDYTHVGLLQYQRVCKHLSLTPEQKYIEALDRFQSS</sequence>
<keyword evidence="4" id="KW-1185">Reference proteome</keyword>
<dbReference type="PANTHER" id="PTHR47936:SF1">
    <property type="entry name" value="PENTATRICOPEPTIDE REPEAT-CONTAINING PROTEIN GUN1, CHLOROPLASTIC"/>
    <property type="match status" value="1"/>
</dbReference>
<dbReference type="InterPro" id="IPR002885">
    <property type="entry name" value="PPR_rpt"/>
</dbReference>
<dbReference type="EMBL" id="JANCYU010000039">
    <property type="protein sequence ID" value="KAK4526381.1"/>
    <property type="molecule type" value="Genomic_DNA"/>
</dbReference>
<evidence type="ECO:0000256" key="1">
    <source>
        <dbReference type="ARBA" id="ARBA00022737"/>
    </source>
</evidence>
<proteinExistence type="predicted"/>
<dbReference type="GO" id="GO:0031930">
    <property type="term" value="P:mitochondria-nucleus signaling pathway"/>
    <property type="evidence" value="ECO:0007669"/>
    <property type="project" value="TreeGrafter"/>
</dbReference>
<comment type="caution">
    <text evidence="3">The sequence shown here is derived from an EMBL/GenBank/DDBJ whole genome shotgun (WGS) entry which is preliminary data.</text>
</comment>
<accession>A0AAV9IGM8</accession>